<name>A0AAN6TIW7_9PEZI</name>
<evidence type="ECO:0000313" key="3">
    <source>
        <dbReference type="Proteomes" id="UP001302812"/>
    </source>
</evidence>
<evidence type="ECO:0000313" key="2">
    <source>
        <dbReference type="EMBL" id="KAK4114976.1"/>
    </source>
</evidence>
<sequence length="125" mass="13506">MARTRTSGVLGPAPGYRNRLLSLFFLCLWNAAPNRGSAASHGHQSDLISGRLQAKESAQQKPSRLEANSSSLVISASDFLCWALSRKASNEWAERKTTPSLFVSCFLHVVSLVSVRYTSAALPAA</sequence>
<dbReference type="RefSeq" id="XP_064672546.1">
    <property type="nucleotide sequence ID" value="XM_064809775.1"/>
</dbReference>
<dbReference type="Proteomes" id="UP001302812">
    <property type="component" value="Unassembled WGS sequence"/>
</dbReference>
<dbReference type="GeneID" id="89933899"/>
<keyword evidence="3" id="KW-1185">Reference proteome</keyword>
<reference evidence="2" key="1">
    <citation type="journal article" date="2023" name="Mol. Phylogenet. Evol.">
        <title>Genome-scale phylogeny and comparative genomics of the fungal order Sordariales.</title>
        <authorList>
            <person name="Hensen N."/>
            <person name="Bonometti L."/>
            <person name="Westerberg I."/>
            <person name="Brannstrom I.O."/>
            <person name="Guillou S."/>
            <person name="Cros-Aarteil S."/>
            <person name="Calhoun S."/>
            <person name="Haridas S."/>
            <person name="Kuo A."/>
            <person name="Mondo S."/>
            <person name="Pangilinan J."/>
            <person name="Riley R."/>
            <person name="LaButti K."/>
            <person name="Andreopoulos B."/>
            <person name="Lipzen A."/>
            <person name="Chen C."/>
            <person name="Yan M."/>
            <person name="Daum C."/>
            <person name="Ng V."/>
            <person name="Clum A."/>
            <person name="Steindorff A."/>
            <person name="Ohm R.A."/>
            <person name="Martin F."/>
            <person name="Silar P."/>
            <person name="Natvig D.O."/>
            <person name="Lalanne C."/>
            <person name="Gautier V."/>
            <person name="Ament-Velasquez S.L."/>
            <person name="Kruys A."/>
            <person name="Hutchinson M.I."/>
            <person name="Powell A.J."/>
            <person name="Barry K."/>
            <person name="Miller A.N."/>
            <person name="Grigoriev I.V."/>
            <person name="Debuchy R."/>
            <person name="Gladieux P."/>
            <person name="Hiltunen Thoren M."/>
            <person name="Johannesson H."/>
        </authorList>
    </citation>
    <scope>NUCLEOTIDE SEQUENCE</scope>
    <source>
        <strain evidence="2">CBS 508.74</strain>
    </source>
</reference>
<feature type="chain" id="PRO_5042865726" description="Secreted protein" evidence="1">
    <location>
        <begin position="39"/>
        <end position="125"/>
    </location>
</feature>
<dbReference type="AlphaFoldDB" id="A0AAN6TIW7"/>
<evidence type="ECO:0008006" key="4">
    <source>
        <dbReference type="Google" id="ProtNLM"/>
    </source>
</evidence>
<reference evidence="2" key="2">
    <citation type="submission" date="2023-05" db="EMBL/GenBank/DDBJ databases">
        <authorList>
            <consortium name="Lawrence Berkeley National Laboratory"/>
            <person name="Steindorff A."/>
            <person name="Hensen N."/>
            <person name="Bonometti L."/>
            <person name="Westerberg I."/>
            <person name="Brannstrom I.O."/>
            <person name="Guillou S."/>
            <person name="Cros-Aarteil S."/>
            <person name="Calhoun S."/>
            <person name="Haridas S."/>
            <person name="Kuo A."/>
            <person name="Mondo S."/>
            <person name="Pangilinan J."/>
            <person name="Riley R."/>
            <person name="Labutti K."/>
            <person name="Andreopoulos B."/>
            <person name="Lipzen A."/>
            <person name="Chen C."/>
            <person name="Yanf M."/>
            <person name="Daum C."/>
            <person name="Ng V."/>
            <person name="Clum A."/>
            <person name="Ohm R."/>
            <person name="Martin F."/>
            <person name="Silar P."/>
            <person name="Natvig D."/>
            <person name="Lalanne C."/>
            <person name="Gautier V."/>
            <person name="Ament-Velasquez S.L."/>
            <person name="Kruys A."/>
            <person name="Hutchinson M.I."/>
            <person name="Powell A.J."/>
            <person name="Barry K."/>
            <person name="Miller A.N."/>
            <person name="Grigoriev I.V."/>
            <person name="Debuchy R."/>
            <person name="Gladieux P."/>
            <person name="Thoren M.H."/>
            <person name="Johannesson H."/>
        </authorList>
    </citation>
    <scope>NUCLEOTIDE SEQUENCE</scope>
    <source>
        <strain evidence="2">CBS 508.74</strain>
    </source>
</reference>
<comment type="caution">
    <text evidence="2">The sequence shown here is derived from an EMBL/GenBank/DDBJ whole genome shotgun (WGS) entry which is preliminary data.</text>
</comment>
<accession>A0AAN6TIW7</accession>
<gene>
    <name evidence="2" type="ORF">N656DRAFT_475304</name>
</gene>
<dbReference type="EMBL" id="MU853335">
    <property type="protein sequence ID" value="KAK4114976.1"/>
    <property type="molecule type" value="Genomic_DNA"/>
</dbReference>
<feature type="signal peptide" evidence="1">
    <location>
        <begin position="1"/>
        <end position="38"/>
    </location>
</feature>
<proteinExistence type="predicted"/>
<keyword evidence="1" id="KW-0732">Signal</keyword>
<organism evidence="2 3">
    <name type="scientific">Canariomyces notabilis</name>
    <dbReference type="NCBI Taxonomy" id="2074819"/>
    <lineage>
        <taxon>Eukaryota</taxon>
        <taxon>Fungi</taxon>
        <taxon>Dikarya</taxon>
        <taxon>Ascomycota</taxon>
        <taxon>Pezizomycotina</taxon>
        <taxon>Sordariomycetes</taxon>
        <taxon>Sordariomycetidae</taxon>
        <taxon>Sordariales</taxon>
        <taxon>Chaetomiaceae</taxon>
        <taxon>Canariomyces</taxon>
    </lineage>
</organism>
<protein>
    <recommendedName>
        <fullName evidence="4">Secreted protein</fullName>
    </recommendedName>
</protein>
<evidence type="ECO:0000256" key="1">
    <source>
        <dbReference type="SAM" id="SignalP"/>
    </source>
</evidence>